<comment type="subcellular location">
    <subcellularLocation>
        <location evidence="7">Cytoplasm</location>
    </subcellularLocation>
</comment>
<dbReference type="GO" id="GO:0005737">
    <property type="term" value="C:cytoplasm"/>
    <property type="evidence" value="ECO:0007669"/>
    <property type="project" value="UniProtKB-SubCell"/>
</dbReference>
<proteinExistence type="inferred from homology"/>
<evidence type="ECO:0000313" key="9">
    <source>
        <dbReference type="Proteomes" id="UP000435243"/>
    </source>
</evidence>
<dbReference type="EMBL" id="WTYY01000002">
    <property type="protein sequence ID" value="MXO87881.1"/>
    <property type="molecule type" value="Genomic_DNA"/>
</dbReference>
<feature type="binding site" evidence="7">
    <location>
        <position position="132"/>
    </location>
    <ligand>
        <name>Zn(2+)</name>
        <dbReference type="ChEBI" id="CHEBI:29105"/>
        <note>catalytic</note>
    </ligand>
</feature>
<dbReference type="NCBIfam" id="TIGR00043">
    <property type="entry name" value="rRNA maturation RNase YbeY"/>
    <property type="match status" value="1"/>
</dbReference>
<evidence type="ECO:0000256" key="4">
    <source>
        <dbReference type="ARBA" id="ARBA00022759"/>
    </source>
</evidence>
<dbReference type="GO" id="GO:0008270">
    <property type="term" value="F:zinc ion binding"/>
    <property type="evidence" value="ECO:0007669"/>
    <property type="project" value="UniProtKB-UniRule"/>
</dbReference>
<keyword evidence="4 7" id="KW-0255">Endonuclease</keyword>
<evidence type="ECO:0000256" key="7">
    <source>
        <dbReference type="HAMAP-Rule" id="MF_00009"/>
    </source>
</evidence>
<name>A0A844ZHB6_9SPHN</name>
<comment type="cofactor">
    <cofactor evidence="7">
        <name>Zn(2+)</name>
        <dbReference type="ChEBI" id="CHEBI:29105"/>
    </cofactor>
    <text evidence="7">Binds 1 zinc ion.</text>
</comment>
<dbReference type="AlphaFoldDB" id="A0A844ZHB6"/>
<keyword evidence="9" id="KW-1185">Reference proteome</keyword>
<dbReference type="PANTHER" id="PTHR46986:SF1">
    <property type="entry name" value="ENDORIBONUCLEASE YBEY, CHLOROPLASTIC"/>
    <property type="match status" value="1"/>
</dbReference>
<evidence type="ECO:0000313" key="8">
    <source>
        <dbReference type="EMBL" id="MXO87881.1"/>
    </source>
</evidence>
<keyword evidence="5 7" id="KW-0378">Hydrolase</keyword>
<keyword evidence="6 7" id="KW-0862">Zinc</keyword>
<keyword evidence="3 7" id="KW-0479">Metal-binding</keyword>
<organism evidence="8 9">
    <name type="scientific">Alteraurantiacibacter aestuarii</name>
    <dbReference type="NCBI Taxonomy" id="650004"/>
    <lineage>
        <taxon>Bacteria</taxon>
        <taxon>Pseudomonadati</taxon>
        <taxon>Pseudomonadota</taxon>
        <taxon>Alphaproteobacteria</taxon>
        <taxon>Sphingomonadales</taxon>
        <taxon>Erythrobacteraceae</taxon>
        <taxon>Alteraurantiacibacter</taxon>
    </lineage>
</organism>
<reference evidence="8 9" key="1">
    <citation type="submission" date="2019-12" db="EMBL/GenBank/DDBJ databases">
        <title>Genomic-based taxomic classification of the family Erythrobacteraceae.</title>
        <authorList>
            <person name="Xu L."/>
        </authorList>
    </citation>
    <scope>NUCLEOTIDE SEQUENCE [LARGE SCALE GENOMIC DNA]</scope>
    <source>
        <strain evidence="8 9">JCM 16339</strain>
    </source>
</reference>
<dbReference type="GO" id="GO:0006364">
    <property type="term" value="P:rRNA processing"/>
    <property type="evidence" value="ECO:0007669"/>
    <property type="project" value="UniProtKB-UniRule"/>
</dbReference>
<dbReference type="InterPro" id="IPR023091">
    <property type="entry name" value="MetalPrtase_cat_dom_sf_prd"/>
</dbReference>
<dbReference type="Gene3D" id="3.40.390.30">
    <property type="entry name" value="Metalloproteases ('zincins'), catalytic domain"/>
    <property type="match status" value="1"/>
</dbReference>
<dbReference type="InterPro" id="IPR002036">
    <property type="entry name" value="YbeY"/>
</dbReference>
<dbReference type="PANTHER" id="PTHR46986">
    <property type="entry name" value="ENDORIBONUCLEASE YBEY, CHLOROPLASTIC"/>
    <property type="match status" value="1"/>
</dbReference>
<keyword evidence="7" id="KW-0963">Cytoplasm</keyword>
<dbReference type="GO" id="GO:0004521">
    <property type="term" value="F:RNA endonuclease activity"/>
    <property type="evidence" value="ECO:0007669"/>
    <property type="project" value="UniProtKB-UniRule"/>
</dbReference>
<evidence type="ECO:0000256" key="3">
    <source>
        <dbReference type="ARBA" id="ARBA00022723"/>
    </source>
</evidence>
<dbReference type="InterPro" id="IPR020549">
    <property type="entry name" value="YbeY_CS"/>
</dbReference>
<feature type="binding site" evidence="7">
    <location>
        <position position="126"/>
    </location>
    <ligand>
        <name>Zn(2+)</name>
        <dbReference type="ChEBI" id="CHEBI:29105"/>
        <note>catalytic</note>
    </ligand>
</feature>
<gene>
    <name evidence="7 8" type="primary">ybeY</name>
    <name evidence="8" type="ORF">GRI32_03915</name>
</gene>
<evidence type="ECO:0000256" key="6">
    <source>
        <dbReference type="ARBA" id="ARBA00022833"/>
    </source>
</evidence>
<accession>A0A844ZHB6</accession>
<dbReference type="EC" id="3.1.-.-" evidence="7"/>
<comment type="function">
    <text evidence="7">Single strand-specific metallo-endoribonuclease involved in late-stage 70S ribosome quality control and in maturation of the 3' terminus of the 16S rRNA.</text>
</comment>
<sequence length="165" mass="18087">MELDCEIEAPWSADTDWEALALRAVQAVQAIAPQLANPRLATSLTFTSDAQIHALNRQWRDRDKPTNVLSFPMLTREDLLALDEEGPPVLLGDIVLAQETCAREAAQKSIAIADHTSHLIVHGLLHLAGYDHEISPAEAEAMEQLEVKTLALMGIADPYSAIEDE</sequence>
<dbReference type="SUPFAM" id="SSF55486">
    <property type="entry name" value="Metalloproteases ('zincins'), catalytic domain"/>
    <property type="match status" value="1"/>
</dbReference>
<evidence type="ECO:0000256" key="5">
    <source>
        <dbReference type="ARBA" id="ARBA00022801"/>
    </source>
</evidence>
<protein>
    <recommendedName>
        <fullName evidence="7">Endoribonuclease YbeY</fullName>
        <ecNumber evidence="7">3.1.-.-</ecNumber>
    </recommendedName>
</protein>
<comment type="similarity">
    <text evidence="1 7">Belongs to the endoribonuclease YbeY family.</text>
</comment>
<evidence type="ECO:0000256" key="1">
    <source>
        <dbReference type="ARBA" id="ARBA00010875"/>
    </source>
</evidence>
<dbReference type="Pfam" id="PF02130">
    <property type="entry name" value="YbeY"/>
    <property type="match status" value="1"/>
</dbReference>
<dbReference type="HAMAP" id="MF_00009">
    <property type="entry name" value="Endoribonucl_YbeY"/>
    <property type="match status" value="1"/>
</dbReference>
<dbReference type="PROSITE" id="PS01306">
    <property type="entry name" value="UPF0054"/>
    <property type="match status" value="1"/>
</dbReference>
<dbReference type="Proteomes" id="UP000435243">
    <property type="component" value="Unassembled WGS sequence"/>
</dbReference>
<dbReference type="GO" id="GO:0004222">
    <property type="term" value="F:metalloendopeptidase activity"/>
    <property type="evidence" value="ECO:0007669"/>
    <property type="project" value="InterPro"/>
</dbReference>
<keyword evidence="7" id="KW-0698">rRNA processing</keyword>
<keyword evidence="2 7" id="KW-0540">Nuclease</keyword>
<feature type="binding site" evidence="7">
    <location>
        <position position="122"/>
    </location>
    <ligand>
        <name>Zn(2+)</name>
        <dbReference type="ChEBI" id="CHEBI:29105"/>
        <note>catalytic</note>
    </ligand>
</feature>
<dbReference type="OrthoDB" id="9807740at2"/>
<comment type="caution">
    <text evidence="8">The sequence shown here is derived from an EMBL/GenBank/DDBJ whole genome shotgun (WGS) entry which is preliminary data.</text>
</comment>
<evidence type="ECO:0000256" key="2">
    <source>
        <dbReference type="ARBA" id="ARBA00022722"/>
    </source>
</evidence>
<keyword evidence="7" id="KW-0690">Ribosome biogenesis</keyword>
<dbReference type="RefSeq" id="WP_160589826.1">
    <property type="nucleotide sequence ID" value="NZ_BAAAFP010000002.1"/>
</dbReference>